<dbReference type="AlphaFoldDB" id="A0A1F5LPL7"/>
<dbReference type="EMBL" id="LXJU01000005">
    <property type="protein sequence ID" value="OGE55163.1"/>
    <property type="molecule type" value="Genomic_DNA"/>
</dbReference>
<dbReference type="PANTHER" id="PTHR38791">
    <property type="entry name" value="ZN(II)2CYS6 TRANSCRIPTION FACTOR (EUROFUNG)-RELATED-RELATED"/>
    <property type="match status" value="1"/>
</dbReference>
<dbReference type="PANTHER" id="PTHR38791:SF1">
    <property type="entry name" value="TRANSCRIPTION FACTOR, PUTATIVE-RELATED"/>
    <property type="match status" value="1"/>
</dbReference>
<dbReference type="STRING" id="1835702.A0A1F5LPL7"/>
<protein>
    <submittedName>
        <fullName evidence="1">Uncharacterized protein</fullName>
    </submittedName>
</protein>
<organism evidence="1 2">
    <name type="scientific">Penicillium arizonense</name>
    <dbReference type="NCBI Taxonomy" id="1835702"/>
    <lineage>
        <taxon>Eukaryota</taxon>
        <taxon>Fungi</taxon>
        <taxon>Dikarya</taxon>
        <taxon>Ascomycota</taxon>
        <taxon>Pezizomycotina</taxon>
        <taxon>Eurotiomycetes</taxon>
        <taxon>Eurotiomycetidae</taxon>
        <taxon>Eurotiales</taxon>
        <taxon>Aspergillaceae</taxon>
        <taxon>Penicillium</taxon>
    </lineage>
</organism>
<comment type="caution">
    <text evidence="1">The sequence shown here is derived from an EMBL/GenBank/DDBJ whole genome shotgun (WGS) entry which is preliminary data.</text>
</comment>
<name>A0A1F5LPL7_PENAI</name>
<gene>
    <name evidence="1" type="ORF">PENARI_c005G02265</name>
</gene>
<reference evidence="1 2" key="1">
    <citation type="journal article" date="2016" name="Sci. Rep.">
        <title>Penicillium arizonense, a new, genome sequenced fungal species, reveals a high chemical diversity in secreted metabolites.</title>
        <authorList>
            <person name="Grijseels S."/>
            <person name="Nielsen J.C."/>
            <person name="Randelovic M."/>
            <person name="Nielsen J."/>
            <person name="Nielsen K.F."/>
            <person name="Workman M."/>
            <person name="Frisvad J.C."/>
        </authorList>
    </citation>
    <scope>NUCLEOTIDE SEQUENCE [LARGE SCALE GENOMIC DNA]</scope>
    <source>
        <strain evidence="1 2">CBS 141311</strain>
    </source>
</reference>
<dbReference type="OrthoDB" id="5429770at2759"/>
<accession>A0A1F5LPL7</accession>
<evidence type="ECO:0000313" key="2">
    <source>
        <dbReference type="Proteomes" id="UP000177622"/>
    </source>
</evidence>
<dbReference type="RefSeq" id="XP_022490593.1">
    <property type="nucleotide sequence ID" value="XM_022629612.1"/>
</dbReference>
<dbReference type="InterPro" id="IPR053175">
    <property type="entry name" value="DHMBA_Reg_Transcription_Factor"/>
</dbReference>
<proteinExistence type="predicted"/>
<keyword evidence="2" id="KW-1185">Reference proteome</keyword>
<dbReference type="GeneID" id="34574346"/>
<sequence>MNEALSSSTVNAKHYMLTSSMCLDLFEKLTNTGPGGKEFWLGHIRGSLALVQALGLENLKDPMSLRLLVRLVANCTISSVASATAIPSALLEVRSHLERHADIGTDPKWKLTALMGEYAVLRSRIANSSVSLDECITMAWGLDLKLMELSQSMTKGWLPEIQGAADVFPRREIYPDRHATQAWNTIRLARILLHEFLLQPDKSDHELKTIAEDGLYGLSVDIIAAMADDICATVLQYTDASSQSGDSRLAALSQQNTDSGKNMDSSETLNCYSLLFPLYIVGRSKWTSSCRKAWAMQQLEGIGKSQCIPKALELTHLIEESSEAEPWPIYAMLGGYGFVA</sequence>
<dbReference type="Proteomes" id="UP000177622">
    <property type="component" value="Unassembled WGS sequence"/>
</dbReference>
<evidence type="ECO:0000313" key="1">
    <source>
        <dbReference type="EMBL" id="OGE55163.1"/>
    </source>
</evidence>